<reference evidence="1 2" key="1">
    <citation type="journal article" date="2016" name="Nat. Commun.">
        <title>Thousands of microbial genomes shed light on interconnected biogeochemical processes in an aquifer system.</title>
        <authorList>
            <person name="Anantharaman K."/>
            <person name="Brown C.T."/>
            <person name="Hug L.A."/>
            <person name="Sharon I."/>
            <person name="Castelle C.J."/>
            <person name="Probst A.J."/>
            <person name="Thomas B.C."/>
            <person name="Singh A."/>
            <person name="Wilkins M.J."/>
            <person name="Karaoz U."/>
            <person name="Brodie E.L."/>
            <person name="Williams K.H."/>
            <person name="Hubbard S.S."/>
            <person name="Banfield J.F."/>
        </authorList>
    </citation>
    <scope>NUCLEOTIDE SEQUENCE [LARGE SCALE GENOMIC DNA]</scope>
</reference>
<evidence type="ECO:0000313" key="2">
    <source>
        <dbReference type="Proteomes" id="UP000176868"/>
    </source>
</evidence>
<name>A0A1G2V6M6_9BACT</name>
<evidence type="ECO:0008006" key="3">
    <source>
        <dbReference type="Google" id="ProtNLM"/>
    </source>
</evidence>
<dbReference type="Proteomes" id="UP000176868">
    <property type="component" value="Unassembled WGS sequence"/>
</dbReference>
<gene>
    <name evidence="1" type="ORF">A2544_01650</name>
</gene>
<dbReference type="Gene3D" id="3.90.226.10">
    <property type="entry name" value="2-enoyl-CoA Hydratase, Chain A, domain 1"/>
    <property type="match status" value="1"/>
</dbReference>
<evidence type="ECO:0000313" key="1">
    <source>
        <dbReference type="EMBL" id="OHB17285.1"/>
    </source>
</evidence>
<comment type="caution">
    <text evidence="1">The sequence shown here is derived from an EMBL/GenBank/DDBJ whole genome shotgun (WGS) entry which is preliminary data.</text>
</comment>
<dbReference type="AlphaFoldDB" id="A0A1G2V6M6"/>
<dbReference type="SUPFAM" id="SSF52096">
    <property type="entry name" value="ClpP/crotonase"/>
    <property type="match status" value="1"/>
</dbReference>
<dbReference type="STRING" id="1802782.A2544_01650"/>
<accession>A0A1G2V6M6</accession>
<sequence length="171" mass="19126">MSLPIVLLSGELSSAIYQDVGRDILRINNEMFLSRYNLVMKSHGGDIVSALNFVDWVQSLGVKFSVKIYEAQSAAAFVAFSLADEIELHSFAEIGFHLGEIPVSINDIMPNGQLPQTMRENLSRYTNAMSNLMKKLGIDMDKFLMAELCGSGWLRLSAKECLKRGMVQRLF</sequence>
<dbReference type="EMBL" id="MHWZ01000025">
    <property type="protein sequence ID" value="OHB17285.1"/>
    <property type="molecule type" value="Genomic_DNA"/>
</dbReference>
<dbReference type="InterPro" id="IPR029045">
    <property type="entry name" value="ClpP/crotonase-like_dom_sf"/>
</dbReference>
<proteinExistence type="predicted"/>
<protein>
    <recommendedName>
        <fullName evidence="3">ATP-dependent Clp protease proteolytic subunit</fullName>
    </recommendedName>
</protein>
<organism evidence="1 2">
    <name type="scientific">Candidatus Zambryskibacteria bacterium RIFOXYD2_FULL_43_10</name>
    <dbReference type="NCBI Taxonomy" id="1802782"/>
    <lineage>
        <taxon>Bacteria</taxon>
        <taxon>Candidatus Zambryskiibacteriota</taxon>
    </lineage>
</organism>